<dbReference type="PROSITE" id="PS01095">
    <property type="entry name" value="GH18_1"/>
    <property type="match status" value="1"/>
</dbReference>
<dbReference type="InterPro" id="IPR011583">
    <property type="entry name" value="Chitinase_II/V-like_cat"/>
</dbReference>
<dbReference type="EMBL" id="JBHILJ010000014">
    <property type="protein sequence ID" value="MFB5738405.1"/>
    <property type="molecule type" value="Genomic_DNA"/>
</dbReference>
<evidence type="ECO:0000313" key="6">
    <source>
        <dbReference type="EMBL" id="MFB5738405.1"/>
    </source>
</evidence>
<evidence type="ECO:0000259" key="5">
    <source>
        <dbReference type="PROSITE" id="PS51910"/>
    </source>
</evidence>
<dbReference type="InterPro" id="IPR001579">
    <property type="entry name" value="Glyco_hydro_18_chit_AS"/>
</dbReference>
<dbReference type="Gene3D" id="3.20.20.80">
    <property type="entry name" value="Glycosidases"/>
    <property type="match status" value="1"/>
</dbReference>
<dbReference type="InterPro" id="IPR001223">
    <property type="entry name" value="Glyco_hydro18_cat"/>
</dbReference>
<dbReference type="PROSITE" id="PS51910">
    <property type="entry name" value="GH18_2"/>
    <property type="match status" value="1"/>
</dbReference>
<feature type="domain" description="GH18" evidence="5">
    <location>
        <begin position="23"/>
        <end position="415"/>
    </location>
</feature>
<sequence length="422" mass="49847">MAGRQIISSLFIRFLIQILFVGSLSYCRFLQKDEAEPTQQRTGLKASTWSQDFYAMARYARLYDEIHPFLYNLEGGRTNTGRILSVWKPEEIQERIQWLRLLSPETLIIPTIFRWENDFEKVSDAIGLNGNTKVRDLHIRNILSEVEKYGYDGIDIDYEGMTCEKKEVFQDFLILLRDELHKKGKLLSVAIHPKTIAEKPSVYPCKGLKNPIQVDFYEAYRGQLTHDYEFLGKVADKVKIMAYELHPRKNGFPGPGPQAPDWWIDKILEYAVKRIPNEKLYMAIPTYGYDWPLNCDIESKSVYYSRARWIQDRMSPRKEEPTDVLEVFKTQAKSGDWVYLRPYLYRHQGHVYSDPSLWYRMGGCDRVAFYMNRSAFEKKMKILEKYKIRGFSFWQLIEDNDPEIHQYLEEKLKGNTDRTVKN</sequence>
<proteinExistence type="inferred from homology"/>
<evidence type="ECO:0000256" key="2">
    <source>
        <dbReference type="ARBA" id="ARBA00023295"/>
    </source>
</evidence>
<protein>
    <submittedName>
        <fullName evidence="6">Glycosyl hydrolase family 18 protein</fullName>
    </submittedName>
</protein>
<accession>A0ABV5BT82</accession>
<dbReference type="Pfam" id="PF00704">
    <property type="entry name" value="Glyco_hydro_18"/>
    <property type="match status" value="1"/>
</dbReference>
<dbReference type="InterPro" id="IPR017853">
    <property type="entry name" value="GH"/>
</dbReference>
<comment type="caution">
    <text evidence="6">The sequence shown here is derived from an EMBL/GenBank/DDBJ whole genome shotgun (WGS) entry which is preliminary data.</text>
</comment>
<evidence type="ECO:0000256" key="3">
    <source>
        <dbReference type="RuleBase" id="RU000489"/>
    </source>
</evidence>
<dbReference type="RefSeq" id="WP_040510097.1">
    <property type="nucleotide sequence ID" value="NZ_JBHILI010000012.1"/>
</dbReference>
<comment type="similarity">
    <text evidence="4">Belongs to the glycosyl hydrolase 18 family.</text>
</comment>
<dbReference type="SMART" id="SM00636">
    <property type="entry name" value="Glyco_18"/>
    <property type="match status" value="1"/>
</dbReference>
<dbReference type="InterPro" id="IPR029070">
    <property type="entry name" value="Chitinase_insertion_sf"/>
</dbReference>
<gene>
    <name evidence="6" type="ORF">ACE5IX_17950</name>
</gene>
<dbReference type="PANTHER" id="PTHR46066:SF2">
    <property type="entry name" value="CHITINASE DOMAIN-CONTAINING PROTEIN 1"/>
    <property type="match status" value="1"/>
</dbReference>
<evidence type="ECO:0000256" key="4">
    <source>
        <dbReference type="RuleBase" id="RU004453"/>
    </source>
</evidence>
<dbReference type="GO" id="GO:0016787">
    <property type="term" value="F:hydrolase activity"/>
    <property type="evidence" value="ECO:0007669"/>
    <property type="project" value="UniProtKB-KW"/>
</dbReference>
<organism evidence="6 7">
    <name type="scientific">Leptospira wolffii</name>
    <dbReference type="NCBI Taxonomy" id="409998"/>
    <lineage>
        <taxon>Bacteria</taxon>
        <taxon>Pseudomonadati</taxon>
        <taxon>Spirochaetota</taxon>
        <taxon>Spirochaetia</taxon>
        <taxon>Leptospirales</taxon>
        <taxon>Leptospiraceae</taxon>
        <taxon>Leptospira</taxon>
    </lineage>
</organism>
<reference evidence="6 7" key="1">
    <citation type="submission" date="2024-09" db="EMBL/GenBank/DDBJ databases">
        <title>Taxonomic and Genotyping Characterization of Leptospira Strains isolated from Multiple Sources in Colombia highlights the importance of intermediate species.</title>
        <authorList>
            <person name="Torres Higuera L."/>
            <person name="Rojas Tapias D."/>
            <person name="Jimenez Velasquez S."/>
            <person name="Renjifo Ibanez C."/>
        </authorList>
    </citation>
    <scope>NUCLEOTIDE SEQUENCE [LARGE SCALE GENOMIC DNA]</scope>
    <source>
        <strain evidence="6 7">Lep080</strain>
    </source>
</reference>
<dbReference type="Proteomes" id="UP001580391">
    <property type="component" value="Unassembled WGS sequence"/>
</dbReference>
<keyword evidence="1 3" id="KW-0378">Hydrolase</keyword>
<keyword evidence="2 3" id="KW-0326">Glycosidase</keyword>
<dbReference type="PANTHER" id="PTHR46066">
    <property type="entry name" value="CHITINASE DOMAIN-CONTAINING PROTEIN 1 FAMILY MEMBER"/>
    <property type="match status" value="1"/>
</dbReference>
<dbReference type="Gene3D" id="3.10.50.10">
    <property type="match status" value="1"/>
</dbReference>
<evidence type="ECO:0000313" key="7">
    <source>
        <dbReference type="Proteomes" id="UP001580391"/>
    </source>
</evidence>
<evidence type="ECO:0000256" key="1">
    <source>
        <dbReference type="ARBA" id="ARBA00022801"/>
    </source>
</evidence>
<keyword evidence="7" id="KW-1185">Reference proteome</keyword>
<name>A0ABV5BT82_9LEPT</name>
<dbReference type="SUPFAM" id="SSF51445">
    <property type="entry name" value="(Trans)glycosidases"/>
    <property type="match status" value="1"/>
</dbReference>